<feature type="signal peptide" evidence="2">
    <location>
        <begin position="1"/>
        <end position="16"/>
    </location>
</feature>
<evidence type="ECO:0000256" key="1">
    <source>
        <dbReference type="SAM" id="MobiDB-lite"/>
    </source>
</evidence>
<evidence type="ECO:0000313" key="3">
    <source>
        <dbReference type="EMBL" id="KAF0724723.1"/>
    </source>
</evidence>
<evidence type="ECO:0000313" key="4">
    <source>
        <dbReference type="Proteomes" id="UP000481153"/>
    </source>
</evidence>
<sequence>MRVLTSLALATCAVVAFKQPRKDSPVVSAHQQASAVNDLRTLKQEVPTATHSSRARRLAATGLLTCCFKGQSRTPAIPSGRDSRSASQRRYDTQYEVPIEPQAQQRQGRTQSRPAPQRQESTSGRSSSSSSPVQQYWARLDPR</sequence>
<feature type="compositionally biased region" description="Polar residues" evidence="1">
    <location>
        <begin position="102"/>
        <end position="120"/>
    </location>
</feature>
<feature type="region of interest" description="Disordered" evidence="1">
    <location>
        <begin position="70"/>
        <end position="143"/>
    </location>
</feature>
<dbReference type="AlphaFoldDB" id="A0A6G0WDI4"/>
<dbReference type="EMBL" id="VJMJ01000265">
    <property type="protein sequence ID" value="KAF0724723.1"/>
    <property type="molecule type" value="Genomic_DNA"/>
</dbReference>
<accession>A0A6G0WDI4</accession>
<feature type="compositionally biased region" description="Basic and acidic residues" evidence="1">
    <location>
        <begin position="81"/>
        <end position="93"/>
    </location>
</feature>
<dbReference type="Proteomes" id="UP000481153">
    <property type="component" value="Unassembled WGS sequence"/>
</dbReference>
<name>A0A6G0WDI4_9STRA</name>
<organism evidence="3 4">
    <name type="scientific">Aphanomyces euteiches</name>
    <dbReference type="NCBI Taxonomy" id="100861"/>
    <lineage>
        <taxon>Eukaryota</taxon>
        <taxon>Sar</taxon>
        <taxon>Stramenopiles</taxon>
        <taxon>Oomycota</taxon>
        <taxon>Saprolegniomycetes</taxon>
        <taxon>Saprolegniales</taxon>
        <taxon>Verrucalvaceae</taxon>
        <taxon>Aphanomyces</taxon>
    </lineage>
</organism>
<feature type="compositionally biased region" description="Low complexity" evidence="1">
    <location>
        <begin position="121"/>
        <end position="131"/>
    </location>
</feature>
<evidence type="ECO:0000256" key="2">
    <source>
        <dbReference type="SAM" id="SignalP"/>
    </source>
</evidence>
<protein>
    <recommendedName>
        <fullName evidence="5">RxLR effector protein</fullName>
    </recommendedName>
</protein>
<comment type="caution">
    <text evidence="3">The sequence shown here is derived from an EMBL/GenBank/DDBJ whole genome shotgun (WGS) entry which is preliminary data.</text>
</comment>
<evidence type="ECO:0008006" key="5">
    <source>
        <dbReference type="Google" id="ProtNLM"/>
    </source>
</evidence>
<keyword evidence="2" id="KW-0732">Signal</keyword>
<feature type="chain" id="PRO_5026287430" description="RxLR effector protein" evidence="2">
    <location>
        <begin position="17"/>
        <end position="143"/>
    </location>
</feature>
<keyword evidence="4" id="KW-1185">Reference proteome</keyword>
<gene>
    <name evidence="3" type="ORF">Ae201684_016654</name>
</gene>
<reference evidence="3 4" key="1">
    <citation type="submission" date="2019-07" db="EMBL/GenBank/DDBJ databases">
        <title>Genomics analysis of Aphanomyces spp. identifies a new class of oomycete effector associated with host adaptation.</title>
        <authorList>
            <person name="Gaulin E."/>
        </authorList>
    </citation>
    <scope>NUCLEOTIDE SEQUENCE [LARGE SCALE GENOMIC DNA]</scope>
    <source>
        <strain evidence="3 4">ATCC 201684</strain>
    </source>
</reference>
<proteinExistence type="predicted"/>